<protein>
    <recommendedName>
        <fullName evidence="1">Plasmodium RESA N-terminal domain-containing protein</fullName>
    </recommendedName>
</protein>
<dbReference type="Gene3D" id="6.10.280.180">
    <property type="entry name" value="Plasmodium RESA, N-terminal helical domain"/>
    <property type="match status" value="1"/>
</dbReference>
<reference evidence="2 3" key="1">
    <citation type="submission" date="2013-02" db="EMBL/GenBank/DDBJ databases">
        <title>The Genome Sequence of Plasmodium inui San Antonio 1.</title>
        <authorList>
            <consortium name="The Broad Institute Genome Sequencing Platform"/>
            <consortium name="The Broad Institute Genome Sequencing Center for Infectious Disease"/>
            <person name="Neafsey D."/>
            <person name="Cheeseman I."/>
            <person name="Volkman S."/>
            <person name="Adams J."/>
            <person name="Walker B."/>
            <person name="Young S.K."/>
            <person name="Zeng Q."/>
            <person name="Gargeya S."/>
            <person name="Fitzgerald M."/>
            <person name="Haas B."/>
            <person name="Abouelleil A."/>
            <person name="Alvarado L."/>
            <person name="Arachchi H.M."/>
            <person name="Berlin A.M."/>
            <person name="Chapman S.B."/>
            <person name="Dewar J."/>
            <person name="Goldberg J."/>
            <person name="Griggs A."/>
            <person name="Gujja S."/>
            <person name="Hansen M."/>
            <person name="Howarth C."/>
            <person name="Imamovic A."/>
            <person name="Larimer J."/>
            <person name="McCowan C."/>
            <person name="Murphy C."/>
            <person name="Neiman D."/>
            <person name="Pearson M."/>
            <person name="Priest M."/>
            <person name="Roberts A."/>
            <person name="Saif S."/>
            <person name="Shea T."/>
            <person name="Sisk P."/>
            <person name="Sykes S."/>
            <person name="Wortman J."/>
            <person name="Nusbaum C."/>
            <person name="Birren B."/>
        </authorList>
    </citation>
    <scope>NUCLEOTIDE SEQUENCE [LARGE SCALE GENOMIC DNA]</scope>
    <source>
        <strain evidence="2 3">San Antonio 1</strain>
    </source>
</reference>
<accession>W6ZY01</accession>
<proteinExistence type="predicted"/>
<evidence type="ECO:0000259" key="1">
    <source>
        <dbReference type="Pfam" id="PF09687"/>
    </source>
</evidence>
<dbReference type="InterPro" id="IPR019111">
    <property type="entry name" value="PRESA_N"/>
</dbReference>
<dbReference type="GeneID" id="20040732"/>
<evidence type="ECO:0000313" key="3">
    <source>
        <dbReference type="Proteomes" id="UP000030640"/>
    </source>
</evidence>
<dbReference type="Pfam" id="PF09687">
    <property type="entry name" value="PRESAN"/>
    <property type="match status" value="1"/>
</dbReference>
<sequence>IVLNNFKDQDINEIIDSVYDNLFGKAMLEGGISLDKNAKRAMHTINKHLSYYLGKLKSPYSVDGNIEVEHVQRSHHTIQTTMRMMEEYHNRLFFYYVIGDKLPEYDHDSFINVHRKTFTLFINELVTMEEPQLNRCVLESGILMVEAHGGRLTRTR</sequence>
<name>W6ZY01_9APIC</name>
<dbReference type="RefSeq" id="XP_008819251.1">
    <property type="nucleotide sequence ID" value="XM_008821029.1"/>
</dbReference>
<keyword evidence="3" id="KW-1185">Reference proteome</keyword>
<dbReference type="InterPro" id="IPR044885">
    <property type="entry name" value="PRESA_N_sf"/>
</dbReference>
<gene>
    <name evidence="2" type="ORF">C922_05458</name>
</gene>
<dbReference type="OrthoDB" id="384217at2759"/>
<dbReference type="EMBL" id="KI965535">
    <property type="protein sequence ID" value="EUD64155.1"/>
    <property type="molecule type" value="Genomic_DNA"/>
</dbReference>
<feature type="domain" description="Plasmodium RESA N-terminal" evidence="1">
    <location>
        <begin position="5"/>
        <end position="125"/>
    </location>
</feature>
<dbReference type="AlphaFoldDB" id="W6ZY01"/>
<dbReference type="Proteomes" id="UP000030640">
    <property type="component" value="Unassembled WGS sequence"/>
</dbReference>
<dbReference type="VEuPathDB" id="PlasmoDB:C922_05458"/>
<organism evidence="2 3">
    <name type="scientific">Plasmodium inui San Antonio 1</name>
    <dbReference type="NCBI Taxonomy" id="1237626"/>
    <lineage>
        <taxon>Eukaryota</taxon>
        <taxon>Sar</taxon>
        <taxon>Alveolata</taxon>
        <taxon>Apicomplexa</taxon>
        <taxon>Aconoidasida</taxon>
        <taxon>Haemosporida</taxon>
        <taxon>Plasmodiidae</taxon>
        <taxon>Plasmodium</taxon>
        <taxon>Plasmodium (Plasmodium)</taxon>
    </lineage>
</organism>
<evidence type="ECO:0000313" key="2">
    <source>
        <dbReference type="EMBL" id="EUD64155.1"/>
    </source>
</evidence>
<feature type="non-terminal residue" evidence="2">
    <location>
        <position position="1"/>
    </location>
</feature>